<feature type="region of interest" description="Disordered" evidence="5">
    <location>
        <begin position="356"/>
        <end position="380"/>
    </location>
</feature>
<dbReference type="OrthoDB" id="422728at2759"/>
<dbReference type="SUPFAM" id="SSF54585">
    <property type="entry name" value="Cdc48 domain 2-like"/>
    <property type="match status" value="1"/>
</dbReference>
<feature type="region of interest" description="Disordered" evidence="5">
    <location>
        <begin position="76"/>
        <end position="105"/>
    </location>
</feature>
<dbReference type="Gene3D" id="2.40.40.50">
    <property type="entry name" value="Ubiquitin fusion degradation protein UFD1, N-terminal domain"/>
    <property type="match status" value="1"/>
</dbReference>
<evidence type="ECO:0000259" key="7">
    <source>
        <dbReference type="Pfam" id="PF24842"/>
    </source>
</evidence>
<dbReference type="GO" id="GO:0006511">
    <property type="term" value="P:ubiquitin-dependent protein catabolic process"/>
    <property type="evidence" value="ECO:0007669"/>
    <property type="project" value="InterPro"/>
</dbReference>
<dbReference type="AlphaFoldDB" id="A0A9R0IXC0"/>
<keyword evidence="2" id="KW-0547">Nucleotide-binding</keyword>
<dbReference type="Proteomes" id="UP000813463">
    <property type="component" value="Chromosome 3"/>
</dbReference>
<dbReference type="InterPro" id="IPR055417">
    <property type="entry name" value="UFD1_N1"/>
</dbReference>
<evidence type="ECO:0000313" key="9">
    <source>
        <dbReference type="RefSeq" id="XP_021857352.1"/>
    </source>
</evidence>
<feature type="region of interest" description="Disordered" evidence="5">
    <location>
        <begin position="1"/>
        <end position="56"/>
    </location>
</feature>
<dbReference type="InterPro" id="IPR042299">
    <property type="entry name" value="Ufd1-like_Nn"/>
</dbReference>
<accession>A0A9R0IXC0</accession>
<gene>
    <name evidence="9" type="primary">LOC110796602</name>
</gene>
<dbReference type="InterPro" id="IPR055418">
    <property type="entry name" value="UFD1_N2"/>
</dbReference>
<sequence>MDASDDHEGAADKELNNNGDYNEQYEDLNGEYDEEYDNGDNYDYNGDNYDEECFNDDYNGDYYDEECFNDDYNVNYNDEQLSGVGGEDDVKEEEEEKEESYGDDGWEEGFRKKYNVYPLSWIEKTHLEEGNKIIMPQSAFEELMNKGVGFPMLFKIENINNGKISHCGVLEFSSEEGVVVMPEWMMENMSLEVGGMIKLENLNLDRATYVKLQPHSVDFLNILNPKDVLEATFTFGYACLTVGDTILIMHQGNKLYVDVVEAMPSNAVCVIETDLEVDFACPLDYKPPDKPVSKPKELKQEEPSMFVPFTGSSRRLRLNETKELSAANPVLINHVDSSKSNNKIVFGVGTTTIMSNRSTKPADASLEPSNTGKTIKPFTGNKYRLMDS</sequence>
<keyword evidence="4" id="KW-0067">ATP-binding</keyword>
<keyword evidence="8" id="KW-1185">Reference proteome</keyword>
<dbReference type="Pfam" id="PF03152">
    <property type="entry name" value="UFD1_N1"/>
    <property type="match status" value="1"/>
</dbReference>
<evidence type="ECO:0000259" key="6">
    <source>
        <dbReference type="Pfam" id="PF03152"/>
    </source>
</evidence>
<dbReference type="GO" id="GO:0031593">
    <property type="term" value="F:polyubiquitin modification-dependent protein binding"/>
    <property type="evidence" value="ECO:0000318"/>
    <property type="project" value="GO_Central"/>
</dbReference>
<dbReference type="GO" id="GO:0005524">
    <property type="term" value="F:ATP binding"/>
    <property type="evidence" value="ECO:0007669"/>
    <property type="project" value="UniProtKB-KW"/>
</dbReference>
<keyword evidence="3" id="KW-0833">Ubl conjugation pathway</keyword>
<name>A0A9R0IXC0_SPIOL</name>
<comment type="similarity">
    <text evidence="1">Belongs to the UFD1 family.</text>
</comment>
<dbReference type="InterPro" id="IPR004854">
    <property type="entry name" value="Ufd1-like"/>
</dbReference>
<evidence type="ECO:0000256" key="4">
    <source>
        <dbReference type="ARBA" id="ARBA00022840"/>
    </source>
</evidence>
<dbReference type="InterPro" id="IPR029067">
    <property type="entry name" value="CDC48_domain_2-like_sf"/>
</dbReference>
<reference evidence="9" key="2">
    <citation type="submission" date="2025-08" db="UniProtKB">
        <authorList>
            <consortium name="RefSeq"/>
        </authorList>
    </citation>
    <scope>IDENTIFICATION</scope>
    <source>
        <tissue evidence="9">Leaf</tissue>
    </source>
</reference>
<dbReference type="GO" id="GO:0034098">
    <property type="term" value="C:VCP-NPL4-UFD1 AAA ATPase complex"/>
    <property type="evidence" value="ECO:0000318"/>
    <property type="project" value="GO_Central"/>
</dbReference>
<feature type="domain" description="Ubiquitin fusion degradation protein UFD1 N-terminal subdomain 2" evidence="7">
    <location>
        <begin position="207"/>
        <end position="282"/>
    </location>
</feature>
<dbReference type="GO" id="GO:0036503">
    <property type="term" value="P:ERAD pathway"/>
    <property type="evidence" value="ECO:0000318"/>
    <property type="project" value="GO_Central"/>
</dbReference>
<evidence type="ECO:0000256" key="2">
    <source>
        <dbReference type="ARBA" id="ARBA00022741"/>
    </source>
</evidence>
<evidence type="ECO:0000256" key="3">
    <source>
        <dbReference type="ARBA" id="ARBA00022786"/>
    </source>
</evidence>
<reference evidence="8" key="1">
    <citation type="journal article" date="2021" name="Nat. Commun.">
        <title>Genomic analyses provide insights into spinach domestication and the genetic basis of agronomic traits.</title>
        <authorList>
            <person name="Cai X."/>
            <person name="Sun X."/>
            <person name="Xu C."/>
            <person name="Sun H."/>
            <person name="Wang X."/>
            <person name="Ge C."/>
            <person name="Zhang Z."/>
            <person name="Wang Q."/>
            <person name="Fei Z."/>
            <person name="Jiao C."/>
            <person name="Wang Q."/>
        </authorList>
    </citation>
    <scope>NUCLEOTIDE SEQUENCE [LARGE SCALE GENOMIC DNA]</scope>
    <source>
        <strain evidence="8">cv. Varoflay</strain>
    </source>
</reference>
<dbReference type="Gene3D" id="3.10.330.10">
    <property type="match status" value="1"/>
</dbReference>
<feature type="domain" description="Ubiquitin fusion degradation protein UFD1 N-terminal subdomain 1" evidence="6">
    <location>
        <begin position="110"/>
        <end position="204"/>
    </location>
</feature>
<dbReference type="RefSeq" id="XP_021857352.1">
    <property type="nucleotide sequence ID" value="XM_022001660.1"/>
</dbReference>
<dbReference type="PANTHER" id="PTHR12555:SF13">
    <property type="entry name" value="UBIQUITIN RECOGNITION FACTOR IN ER-ASSOCIATED DEGRADATION PROTEIN 1"/>
    <property type="match status" value="1"/>
</dbReference>
<evidence type="ECO:0000313" key="8">
    <source>
        <dbReference type="Proteomes" id="UP000813463"/>
    </source>
</evidence>
<dbReference type="KEGG" id="soe:110796602"/>
<dbReference type="Pfam" id="PF24842">
    <property type="entry name" value="UFD1_N2"/>
    <property type="match status" value="1"/>
</dbReference>
<feature type="compositionally biased region" description="Acidic residues" evidence="5">
    <location>
        <begin position="86"/>
        <end position="105"/>
    </location>
</feature>
<dbReference type="PANTHER" id="PTHR12555">
    <property type="entry name" value="UBIQUITIN FUSION DEGRADATON PROTEIN 1"/>
    <property type="match status" value="1"/>
</dbReference>
<evidence type="ECO:0000256" key="1">
    <source>
        <dbReference type="ARBA" id="ARBA00006043"/>
    </source>
</evidence>
<protein>
    <submittedName>
        <fullName evidence="9">Uncharacterized protein</fullName>
    </submittedName>
</protein>
<organism evidence="8 9">
    <name type="scientific">Spinacia oleracea</name>
    <name type="common">Spinach</name>
    <dbReference type="NCBI Taxonomy" id="3562"/>
    <lineage>
        <taxon>Eukaryota</taxon>
        <taxon>Viridiplantae</taxon>
        <taxon>Streptophyta</taxon>
        <taxon>Embryophyta</taxon>
        <taxon>Tracheophyta</taxon>
        <taxon>Spermatophyta</taxon>
        <taxon>Magnoliopsida</taxon>
        <taxon>eudicotyledons</taxon>
        <taxon>Gunneridae</taxon>
        <taxon>Pentapetalae</taxon>
        <taxon>Caryophyllales</taxon>
        <taxon>Chenopodiaceae</taxon>
        <taxon>Chenopodioideae</taxon>
        <taxon>Anserineae</taxon>
        <taxon>Spinacia</taxon>
    </lineage>
</organism>
<feature type="compositionally biased region" description="Acidic residues" evidence="5">
    <location>
        <begin position="23"/>
        <end position="40"/>
    </location>
</feature>
<feature type="compositionally biased region" description="Basic and acidic residues" evidence="5">
    <location>
        <begin position="1"/>
        <end position="15"/>
    </location>
</feature>
<evidence type="ECO:0000256" key="5">
    <source>
        <dbReference type="SAM" id="MobiDB-lite"/>
    </source>
</evidence>
<dbReference type="GeneID" id="110796602"/>
<proteinExistence type="inferred from homology"/>